<feature type="region of interest" description="Disordered" evidence="1">
    <location>
        <begin position="160"/>
        <end position="184"/>
    </location>
</feature>
<feature type="region of interest" description="Disordered" evidence="1">
    <location>
        <begin position="444"/>
        <end position="474"/>
    </location>
</feature>
<feature type="region of interest" description="Disordered" evidence="1">
    <location>
        <begin position="306"/>
        <end position="325"/>
    </location>
</feature>
<accession>A0A2R8FFZ1</accession>
<organism evidence="2">
    <name type="scientific">Cedratvirus Zaza IHUMI</name>
    <dbReference type="NCBI Taxonomy" id="2126979"/>
    <lineage>
        <taxon>Viruses</taxon>
        <taxon>Pithoviruses</taxon>
    </lineage>
</organism>
<name>A0A2R8FFZ1_9VIRU</name>
<evidence type="ECO:0000313" key="2">
    <source>
        <dbReference type="EMBL" id="SPN79924.1"/>
    </source>
</evidence>
<dbReference type="Proteomes" id="UP000270547">
    <property type="component" value="Segment"/>
</dbReference>
<protein>
    <submittedName>
        <fullName evidence="2">Uncharacterized protein</fullName>
    </submittedName>
</protein>
<feature type="compositionally biased region" description="Low complexity" evidence="1">
    <location>
        <begin position="387"/>
        <end position="409"/>
    </location>
</feature>
<sequence length="474" mass="51539">MGQSVCKGKNCEDCTCCPITAEDIHRVLAQVYGVVTDCKKSFEERKKLLCCYQDKYKCFINPFFPHYVQFKKDCYGYEYLILIATVKKFAIDVVLYWDLQDWIVLNSGTCYRHYYTGGCSKLEKSVAVRKPLKGEYGRIYEAKKRQIKCILNKQCEKKKESSCSSSSSSSSSCSSSSSSSSSCEKKKCKKPEIKITYPKNHAKVGCDFCLKFEVKNLGKHCLEWCWAGKKGGKVKKCNEAKIHLEQAKKGWHCVELKLIDKCGKVVASKKQKFYLCKDCCHSSSSSSSCSSSSSSSWCGKCKSSSSSCGCDSSSSSSSCSSSSSSSDCFVKDSYCDSSSSSSSCSSSSSSSWCGKCKSSSSSCGCDSSSSSSSSSSSWCGKCKSSSSSCGCDSSSSSSSCSSSSSSSSSVCVNPYDKKYSVSCGGYGWNKNHGSYNLKKRFEKCDSSSSSSSSSCSSSSSSSSCDKKRIYWKRK</sequence>
<proteinExistence type="predicted"/>
<dbReference type="EMBL" id="LT994652">
    <property type="protein sequence ID" value="SPN79924.1"/>
    <property type="molecule type" value="Genomic_DNA"/>
</dbReference>
<evidence type="ECO:0000256" key="1">
    <source>
        <dbReference type="SAM" id="MobiDB-lite"/>
    </source>
</evidence>
<feature type="compositionally biased region" description="Low complexity" evidence="1">
    <location>
        <begin position="446"/>
        <end position="463"/>
    </location>
</feature>
<feature type="region of interest" description="Disordered" evidence="1">
    <location>
        <begin position="387"/>
        <end position="411"/>
    </location>
</feature>
<feature type="compositionally biased region" description="Low complexity" evidence="1">
    <location>
        <begin position="162"/>
        <end position="182"/>
    </location>
</feature>
<gene>
    <name evidence="2" type="ORF">ZAZAV_613</name>
</gene>
<reference evidence="2" key="1">
    <citation type="submission" date="2018-03" db="EMBL/GenBank/DDBJ databases">
        <authorList>
            <consortium name="Urmite Genomes"/>
        </authorList>
    </citation>
    <scope>NUCLEOTIDE SEQUENCE [LARGE SCALE GENOMIC DNA]</scope>
    <source>
        <strain evidence="2">IHUMI-S29</strain>
    </source>
</reference>